<keyword evidence="4" id="KW-1185">Reference proteome</keyword>
<accession>A0ABP9MVY1</accession>
<keyword evidence="1" id="KW-0732">Signal</keyword>
<name>A0ABP9MVY1_9FLAO</name>
<dbReference type="Gene3D" id="2.60.120.200">
    <property type="match status" value="1"/>
</dbReference>
<protein>
    <recommendedName>
        <fullName evidence="2">Secretion system C-terminal sorting domain-containing protein</fullName>
    </recommendedName>
</protein>
<dbReference type="EMBL" id="BAABHX010000009">
    <property type="protein sequence ID" value="GAA5101450.1"/>
    <property type="molecule type" value="Genomic_DNA"/>
</dbReference>
<proteinExistence type="predicted"/>
<evidence type="ECO:0000256" key="1">
    <source>
        <dbReference type="ARBA" id="ARBA00022729"/>
    </source>
</evidence>
<evidence type="ECO:0000313" key="4">
    <source>
        <dbReference type="Proteomes" id="UP001500353"/>
    </source>
</evidence>
<evidence type="ECO:0000313" key="3">
    <source>
        <dbReference type="EMBL" id="GAA5101450.1"/>
    </source>
</evidence>
<organism evidence="3 4">
    <name type="scientific">Chryseobacterium ginsengisoli</name>
    <dbReference type="NCBI Taxonomy" id="363853"/>
    <lineage>
        <taxon>Bacteria</taxon>
        <taxon>Pseudomonadati</taxon>
        <taxon>Bacteroidota</taxon>
        <taxon>Flavobacteriia</taxon>
        <taxon>Flavobacteriales</taxon>
        <taxon>Weeksellaceae</taxon>
        <taxon>Chryseobacterium group</taxon>
        <taxon>Chryseobacterium</taxon>
    </lineage>
</organism>
<dbReference type="Pfam" id="PF18962">
    <property type="entry name" value="Por_Secre_tail"/>
    <property type="match status" value="1"/>
</dbReference>
<dbReference type="Proteomes" id="UP001500353">
    <property type="component" value="Unassembled WGS sequence"/>
</dbReference>
<evidence type="ECO:0000259" key="2">
    <source>
        <dbReference type="Pfam" id="PF18962"/>
    </source>
</evidence>
<reference evidence="4" key="1">
    <citation type="journal article" date="2019" name="Int. J. Syst. Evol. Microbiol.">
        <title>The Global Catalogue of Microorganisms (GCM) 10K type strain sequencing project: providing services to taxonomists for standard genome sequencing and annotation.</title>
        <authorList>
            <consortium name="The Broad Institute Genomics Platform"/>
            <consortium name="The Broad Institute Genome Sequencing Center for Infectious Disease"/>
            <person name="Wu L."/>
            <person name="Ma J."/>
        </authorList>
    </citation>
    <scope>NUCLEOTIDE SEQUENCE [LARGE SCALE GENOMIC DNA]</scope>
    <source>
        <strain evidence="4">JCM 18019</strain>
    </source>
</reference>
<sequence>MKLNNYDMRKILLSLAIFSYFMGSAQMNYGFESAQGFNVGAIAGQNGWGGTAAVYIGAVTAEQANPGTQSLKITGNNGTNHASAGAISPTVTVNGPIVTVVFNAYFTTSTPAGDECDFFFSPQSPAQSTINARLRFDYQNNIQVIDMDPSTLQLAYIDTGTNFTRNAWNTYKIQLDFTNNIATYYQNGTLIYTGQVAGGTLVGNLAITSDNYNSAAYFDGIQVVSGVLGTSDVKKISYKMYPNPTSDFVVIETKDKINSIEIYDFSGNKINASFVENKVDLRTLPIGVYLLKINTPKGQVIDRIVKK</sequence>
<gene>
    <name evidence="3" type="ORF">GCM10023210_41270</name>
</gene>
<dbReference type="NCBIfam" id="TIGR04183">
    <property type="entry name" value="Por_Secre_tail"/>
    <property type="match status" value="1"/>
</dbReference>
<feature type="domain" description="Secretion system C-terminal sorting" evidence="2">
    <location>
        <begin position="240"/>
        <end position="305"/>
    </location>
</feature>
<comment type="caution">
    <text evidence="3">The sequence shown here is derived from an EMBL/GenBank/DDBJ whole genome shotgun (WGS) entry which is preliminary data.</text>
</comment>
<dbReference type="InterPro" id="IPR026444">
    <property type="entry name" value="Secre_tail"/>
</dbReference>